<gene>
    <name evidence="3" type="ORF">RBATCC27255_01329</name>
</gene>
<protein>
    <submittedName>
        <fullName evidence="3">V-type ATP synthase subunit C</fullName>
    </submittedName>
</protein>
<proteinExistence type="predicted"/>
<dbReference type="InterPro" id="IPR044911">
    <property type="entry name" value="V-type_ATPase_csu/dsu_dom_3"/>
</dbReference>
<sequence>MSKTSFAVLTKARSKFGKRLTEKDYQSLLVCQSVGEIMSYLKNNTHYSKALTDVSEREIHRGRLEALLRQNLFYEFDSLCRYDSSVSSGLSSYIISTLEVEQIVRFLILLSSNSTDKFIYQFPGYISKHTEIDVNKLANATNYEEFLNATQSSQFYDILKQFSPDEKNRLPISDIENKLYDLVFGKLTKLIKATTKGQEKRELINFFFTINDYNIFSRILRLKKYYKLSPDDIKSNLLLNYTNLNERTIDMMCKAESSGEIFSIMQNTHNGRLIDKIGYVYASDISPRVKYRLAKKNMHFSNNPSVVMISYMFVAETELMNIITLIEGTRYELDNKLTQSLLIK</sequence>
<dbReference type="InterPro" id="IPR036079">
    <property type="entry name" value="ATPase_csu/dsu_sf"/>
</dbReference>
<dbReference type="InterPro" id="IPR002843">
    <property type="entry name" value="ATPase_V0-cplx_csu/dsu"/>
</dbReference>
<dbReference type="SUPFAM" id="SSF103486">
    <property type="entry name" value="V-type ATP synthase subunit C"/>
    <property type="match status" value="1"/>
</dbReference>
<evidence type="ECO:0000256" key="2">
    <source>
        <dbReference type="ARBA" id="ARBA00023065"/>
    </source>
</evidence>
<dbReference type="InterPro" id="IPR050873">
    <property type="entry name" value="V-ATPase_V0D/AC39_subunit"/>
</dbReference>
<organism evidence="3 4">
    <name type="scientific">Ruminococcus bromii</name>
    <dbReference type="NCBI Taxonomy" id="40518"/>
    <lineage>
        <taxon>Bacteria</taxon>
        <taxon>Bacillati</taxon>
        <taxon>Bacillota</taxon>
        <taxon>Clostridia</taxon>
        <taxon>Eubacteriales</taxon>
        <taxon>Oscillospiraceae</taxon>
        <taxon>Ruminococcus</taxon>
    </lineage>
</organism>
<accession>A0A2N0UMR4</accession>
<keyword evidence="4" id="KW-1185">Reference proteome</keyword>
<evidence type="ECO:0000313" key="4">
    <source>
        <dbReference type="Proteomes" id="UP000233425"/>
    </source>
</evidence>
<dbReference type="Proteomes" id="UP000233425">
    <property type="component" value="Unassembled WGS sequence"/>
</dbReference>
<dbReference type="RefSeq" id="WP_169923283.1">
    <property type="nucleotide sequence ID" value="NZ_CABMMZ010000063.1"/>
</dbReference>
<dbReference type="PANTHER" id="PTHR38682:SF1">
    <property type="entry name" value="V-TYPE ATP SYNTHASE SUBUNIT C"/>
    <property type="match status" value="1"/>
</dbReference>
<keyword evidence="1" id="KW-0813">Transport</keyword>
<dbReference type="GO" id="GO:0046961">
    <property type="term" value="F:proton-transporting ATPase activity, rotational mechanism"/>
    <property type="evidence" value="ECO:0007669"/>
    <property type="project" value="InterPro"/>
</dbReference>
<name>A0A2N0UMR4_9FIRM</name>
<comment type="caution">
    <text evidence="3">The sequence shown here is derived from an EMBL/GenBank/DDBJ whole genome shotgun (WGS) entry which is preliminary data.</text>
</comment>
<dbReference type="AlphaFoldDB" id="A0A2N0UMR4"/>
<dbReference type="EMBL" id="NNSR01000063">
    <property type="protein sequence ID" value="PKD28275.1"/>
    <property type="molecule type" value="Genomic_DNA"/>
</dbReference>
<reference evidence="3" key="1">
    <citation type="journal article" date="2018" name="Environ. Microbiol.">
        <title>Sporulation capability and amylosome conservation among diverse human colonic and rumen isolates of the keystone starch-degrader Ruminococcus bromii.</title>
        <authorList>
            <person name="Mukhopadhya I."/>
            <person name="Morais S."/>
            <person name="Laverde-Gomez J."/>
            <person name="Sheridan P.O."/>
            <person name="Walker A.W."/>
            <person name="Kelly W."/>
            <person name="Klieve A.V."/>
            <person name="Ouwerkerk D."/>
            <person name="Duncan S.H."/>
            <person name="Louis P."/>
            <person name="Koropatkin N."/>
            <person name="Cockburn D."/>
            <person name="Kibler R."/>
            <person name="Cooper P.J."/>
            <person name="Sandoval C."/>
            <person name="Crost E."/>
            <person name="Juge N."/>
            <person name="Bayer E.A."/>
            <person name="Flint H.J."/>
        </authorList>
    </citation>
    <scope>NUCLEOTIDE SEQUENCE [LARGE SCALE GENOMIC DNA]</scope>
    <source>
        <strain evidence="3">ATCC 27255</strain>
    </source>
</reference>
<dbReference type="Pfam" id="PF01992">
    <property type="entry name" value="vATP-synt_AC39"/>
    <property type="match status" value="1"/>
</dbReference>
<dbReference type="Gene3D" id="1.10.132.50">
    <property type="entry name" value="ATP synthase (C/AC39) subunit, domain 3"/>
    <property type="match status" value="3"/>
</dbReference>
<evidence type="ECO:0000313" key="3">
    <source>
        <dbReference type="EMBL" id="PKD28275.1"/>
    </source>
</evidence>
<evidence type="ECO:0000256" key="1">
    <source>
        <dbReference type="ARBA" id="ARBA00022448"/>
    </source>
</evidence>
<dbReference type="PANTHER" id="PTHR38682">
    <property type="entry name" value="V-TYPE ATP SYNTHASE SUBUNIT C"/>
    <property type="match status" value="1"/>
</dbReference>
<keyword evidence="2" id="KW-0406">Ion transport</keyword>